<dbReference type="KEGG" id="vg:63026993"/>
<evidence type="ECO:0000313" key="1">
    <source>
        <dbReference type="EMBL" id="QGJ93609.1"/>
    </source>
</evidence>
<sequence length="289" mass="31677">MTAQHHRTQATEHLNRLNDDALTEAGVHRTGYQAITHALLALTAPDIVHIDTSGKVCDCGCDERYDIVHAPVVCGSSTSTEPDEQGKACTFECGRIDGHDGVHTAGPWVWLGERGHEFGLTHLDTDEAQRLLSGLVATPHVDARDPKRVARLDADTTVTRVQPRDPRNPAWRLGLLAGLVRREMGIEPLPVEITVDVLVDDLEMNVRELIESRNNWRDEAERQRVAGATPANRTREQLERVTGELVAVADLMLNIGVRPAPGEFNALVETTQRVQAAIDAARATLKAGQ</sequence>
<keyword evidence="2" id="KW-1185">Reference proteome</keyword>
<reference evidence="1 2" key="1">
    <citation type="submission" date="2019-10" db="EMBL/GenBank/DDBJ databases">
        <authorList>
            <person name="Hernandez-Flores M.J."/>
            <person name="Aleman-Lozada M."/>
            <person name="Aponte-Olivieri F."/>
            <person name="Cruz-Velazquez M.A."/>
            <person name="Diaz-Melendez B.J."/>
            <person name="Jana-Martinez N.E."/>
            <person name="Medina-Santiago V."/>
            <person name="Mercado-Mulero C."/>
            <person name="Herrera-DelValle R.J."/>
            <person name="Ocasio-Caldero C.E."/>
            <person name="Silva-Martinez J.O."/>
            <person name="Fernandez-Martinez M."/>
            <person name="Vazquez E."/>
            <person name="Rubin M.R."/>
            <person name="Fryberger R.B."/>
            <person name="Garlena R.A."/>
            <person name="Russell D.A."/>
            <person name="Pope W.H."/>
            <person name="Jacobs-Sera D."/>
            <person name="Hatfull G.F."/>
        </authorList>
    </citation>
    <scope>NUCLEOTIDE SEQUENCE [LARGE SCALE GENOMIC DNA]</scope>
</reference>
<dbReference type="Proteomes" id="UP000425543">
    <property type="component" value="Segment"/>
</dbReference>
<organism evidence="1 2">
    <name type="scientific">Gordonia phage MelBins</name>
    <dbReference type="NCBI Taxonomy" id="2656540"/>
    <lineage>
        <taxon>Viruses</taxon>
        <taxon>Duplodnaviria</taxon>
        <taxon>Heunggongvirae</taxon>
        <taxon>Uroviricota</taxon>
        <taxon>Caudoviricetes</taxon>
        <taxon>Stackebrandtviridae</taxon>
        <taxon>Schenleyvirinae</taxon>
        <taxon>Leonardvirus</taxon>
        <taxon>Leonardvirus melbins</taxon>
    </lineage>
</organism>
<dbReference type="GeneID" id="63026993"/>
<dbReference type="RefSeq" id="YP_010002443.1">
    <property type="nucleotide sequence ID" value="NC_053244.1"/>
</dbReference>
<gene>
    <name evidence="1" type="primary">55</name>
    <name evidence="1" type="ORF">SEA_MELBINS_55</name>
</gene>
<dbReference type="EMBL" id="MN586028">
    <property type="protein sequence ID" value="QGJ93609.1"/>
    <property type="molecule type" value="Genomic_DNA"/>
</dbReference>
<proteinExistence type="predicted"/>
<protein>
    <submittedName>
        <fullName evidence="1">Uncharacterized protein</fullName>
    </submittedName>
</protein>
<accession>A0A649VNL2</accession>
<evidence type="ECO:0000313" key="2">
    <source>
        <dbReference type="Proteomes" id="UP000425543"/>
    </source>
</evidence>
<name>A0A649VNL2_9CAUD</name>